<proteinExistence type="predicted"/>
<feature type="region of interest" description="Disordered" evidence="1">
    <location>
        <begin position="1"/>
        <end position="38"/>
    </location>
</feature>
<dbReference type="GeneID" id="8998854"/>
<dbReference type="KEGG" id="dha:DEHA2F00616g"/>
<dbReference type="Proteomes" id="UP000000599">
    <property type="component" value="Chromosome F"/>
</dbReference>
<organism evidence="2 3">
    <name type="scientific">Debaryomyces hansenii (strain ATCC 36239 / CBS 767 / BCRC 21394 / JCM 1990 / NBRC 0083 / IGC 2968)</name>
    <name type="common">Yeast</name>
    <name type="synonym">Torulaspora hansenii</name>
    <dbReference type="NCBI Taxonomy" id="284592"/>
    <lineage>
        <taxon>Eukaryota</taxon>
        <taxon>Fungi</taxon>
        <taxon>Dikarya</taxon>
        <taxon>Ascomycota</taxon>
        <taxon>Saccharomycotina</taxon>
        <taxon>Pichiomycetes</taxon>
        <taxon>Debaryomycetaceae</taxon>
        <taxon>Debaryomyces</taxon>
    </lineage>
</organism>
<dbReference type="VEuPathDB" id="FungiDB:DEHA2F00616g"/>
<accession>B5RU77</accession>
<evidence type="ECO:0000313" key="3">
    <source>
        <dbReference type="Proteomes" id="UP000000599"/>
    </source>
</evidence>
<protein>
    <submittedName>
        <fullName evidence="2">DEHA2F00616p</fullName>
    </submittedName>
</protein>
<dbReference type="EMBL" id="CR382138">
    <property type="protein sequence ID" value="CAR66254.1"/>
    <property type="molecule type" value="Genomic_DNA"/>
</dbReference>
<evidence type="ECO:0000313" key="2">
    <source>
        <dbReference type="EMBL" id="CAR66254.1"/>
    </source>
</evidence>
<sequence>MVHLSTVDSDNESIASEISDSASVSTQYTSTLASPESKLHKHLSIEEVEDEECLY</sequence>
<evidence type="ECO:0000256" key="1">
    <source>
        <dbReference type="SAM" id="MobiDB-lite"/>
    </source>
</evidence>
<gene>
    <name evidence="2" type="ordered locus">DEHA2F00616g</name>
</gene>
<reference evidence="2 3" key="1">
    <citation type="journal article" date="2004" name="Nature">
        <title>Genome evolution in yeasts.</title>
        <authorList>
            <consortium name="Genolevures"/>
            <person name="Dujon B."/>
            <person name="Sherman D."/>
            <person name="Fischer G."/>
            <person name="Durrens P."/>
            <person name="Casaregola S."/>
            <person name="Lafontaine I."/>
            <person name="de Montigny J."/>
            <person name="Marck C."/>
            <person name="Neuveglise C."/>
            <person name="Talla E."/>
            <person name="Goffard N."/>
            <person name="Frangeul L."/>
            <person name="Aigle M."/>
            <person name="Anthouard V."/>
            <person name="Babour A."/>
            <person name="Barbe V."/>
            <person name="Barnay S."/>
            <person name="Blanchin S."/>
            <person name="Beckerich J.M."/>
            <person name="Beyne E."/>
            <person name="Bleykasten C."/>
            <person name="Boisrame A."/>
            <person name="Boyer J."/>
            <person name="Cattolico L."/>
            <person name="Confanioleri F."/>
            <person name="de Daruvar A."/>
            <person name="Despons L."/>
            <person name="Fabre E."/>
            <person name="Fairhead C."/>
            <person name="Ferry-Dumazet H."/>
            <person name="Groppi A."/>
            <person name="Hantraye F."/>
            <person name="Hennequin C."/>
            <person name="Jauniaux N."/>
            <person name="Joyet P."/>
            <person name="Kachouri R."/>
            <person name="Kerrest A."/>
            <person name="Koszul R."/>
            <person name="Lemaire M."/>
            <person name="Lesur I."/>
            <person name="Ma L."/>
            <person name="Muller H."/>
            <person name="Nicaud J.M."/>
            <person name="Nikolski M."/>
            <person name="Oztas S."/>
            <person name="Ozier-Kalogeropoulos O."/>
            <person name="Pellenz S."/>
            <person name="Potier S."/>
            <person name="Richard G.F."/>
            <person name="Straub M.L."/>
            <person name="Suleau A."/>
            <person name="Swennene D."/>
            <person name="Tekaia F."/>
            <person name="Wesolowski-Louvel M."/>
            <person name="Westhof E."/>
            <person name="Wirth B."/>
            <person name="Zeniou-Meyer M."/>
            <person name="Zivanovic I."/>
            <person name="Bolotin-Fukuhara M."/>
            <person name="Thierry A."/>
            <person name="Bouchier C."/>
            <person name="Caudron B."/>
            <person name="Scarpelli C."/>
            <person name="Gaillardin C."/>
            <person name="Weissenbach J."/>
            <person name="Wincker P."/>
            <person name="Souciet J.L."/>
        </authorList>
    </citation>
    <scope>NUCLEOTIDE SEQUENCE [LARGE SCALE GENOMIC DNA]</scope>
    <source>
        <strain evidence="3">ATCC 36239 / CBS 767 / BCRC 21394 / JCM 1990 / NBRC 0083 / IGC 2968</strain>
    </source>
</reference>
<dbReference type="RefSeq" id="XP_002770723.1">
    <property type="nucleotide sequence ID" value="XM_002770677.1"/>
</dbReference>
<keyword evidence="3" id="KW-1185">Reference proteome</keyword>
<dbReference type="HOGENOM" id="CLU_3032301_0_0_1"/>
<name>B5RU77_DEBHA</name>
<feature type="compositionally biased region" description="Low complexity" evidence="1">
    <location>
        <begin position="12"/>
        <end position="25"/>
    </location>
</feature>
<dbReference type="InParanoid" id="B5RU77"/>
<dbReference type="AlphaFoldDB" id="B5RU77"/>